<accession>A0A1R2CSM6</accession>
<organism evidence="2 3">
    <name type="scientific">Stentor coeruleus</name>
    <dbReference type="NCBI Taxonomy" id="5963"/>
    <lineage>
        <taxon>Eukaryota</taxon>
        <taxon>Sar</taxon>
        <taxon>Alveolata</taxon>
        <taxon>Ciliophora</taxon>
        <taxon>Postciliodesmatophora</taxon>
        <taxon>Heterotrichea</taxon>
        <taxon>Heterotrichida</taxon>
        <taxon>Stentoridae</taxon>
        <taxon>Stentor</taxon>
    </lineage>
</organism>
<dbReference type="Proteomes" id="UP000187209">
    <property type="component" value="Unassembled WGS sequence"/>
</dbReference>
<name>A0A1R2CSM6_9CILI</name>
<evidence type="ECO:0000313" key="2">
    <source>
        <dbReference type="EMBL" id="OMJ92012.1"/>
    </source>
</evidence>
<feature type="compositionally biased region" description="Basic and acidic residues" evidence="1">
    <location>
        <begin position="23"/>
        <end position="33"/>
    </location>
</feature>
<proteinExistence type="predicted"/>
<reference evidence="2 3" key="1">
    <citation type="submission" date="2016-11" db="EMBL/GenBank/DDBJ databases">
        <title>The macronuclear genome of Stentor coeruleus: a giant cell with tiny introns.</title>
        <authorList>
            <person name="Slabodnick M."/>
            <person name="Ruby J.G."/>
            <person name="Reiff S.B."/>
            <person name="Swart E.C."/>
            <person name="Gosai S."/>
            <person name="Prabakaran S."/>
            <person name="Witkowska E."/>
            <person name="Larue G.E."/>
            <person name="Fisher S."/>
            <person name="Freeman R.M."/>
            <person name="Gunawardena J."/>
            <person name="Chu W."/>
            <person name="Stover N.A."/>
            <person name="Gregory B.D."/>
            <person name="Nowacki M."/>
            <person name="Derisi J."/>
            <person name="Roy S.W."/>
            <person name="Marshall W.F."/>
            <person name="Sood P."/>
        </authorList>
    </citation>
    <scope>NUCLEOTIDE SEQUENCE [LARGE SCALE GENOMIC DNA]</scope>
    <source>
        <strain evidence="2">WM001</strain>
    </source>
</reference>
<gene>
    <name evidence="2" type="ORF">SteCoe_5329</name>
</gene>
<comment type="caution">
    <text evidence="2">The sequence shown here is derived from an EMBL/GenBank/DDBJ whole genome shotgun (WGS) entry which is preliminary data.</text>
</comment>
<dbReference type="AlphaFoldDB" id="A0A1R2CSM6"/>
<dbReference type="EMBL" id="MPUH01000070">
    <property type="protein sequence ID" value="OMJ92012.1"/>
    <property type="molecule type" value="Genomic_DNA"/>
</dbReference>
<protein>
    <submittedName>
        <fullName evidence="2">Uncharacterized protein</fullName>
    </submittedName>
</protein>
<feature type="region of interest" description="Disordered" evidence="1">
    <location>
        <begin position="1"/>
        <end position="33"/>
    </location>
</feature>
<keyword evidence="3" id="KW-1185">Reference proteome</keyword>
<sequence>MDELKDKIKRYRNLKQATPQHRQSSELKKPRVEEIKERTKWVSETPMPSLKGKMIKIYKRESGYKDKKNNYGNKDLINTKGEKRAKESLGSLIINHAITTISPNELLNCIDFDSKDVSPSKSENSPHQTYFPGLKSHISRELDFLNLSPSLAYQKLRAHNFSSYKKVRTKTREQDREKQRPFLKSSIKKKRPNMHLYKFPKLPNVSLDLLHAPKMNLNIEFSHAL</sequence>
<evidence type="ECO:0000313" key="3">
    <source>
        <dbReference type="Proteomes" id="UP000187209"/>
    </source>
</evidence>
<evidence type="ECO:0000256" key="1">
    <source>
        <dbReference type="SAM" id="MobiDB-lite"/>
    </source>
</evidence>